<reference evidence="6" key="1">
    <citation type="submission" date="2022-10" db="EMBL/GenBank/DDBJ databases">
        <title>The complete genomes of actinobacterial strains from the NBC collection.</title>
        <authorList>
            <person name="Joergensen T.S."/>
            <person name="Alvarez Arevalo M."/>
            <person name="Sterndorff E.B."/>
            <person name="Faurdal D."/>
            <person name="Vuksanovic O."/>
            <person name="Mourched A.-S."/>
            <person name="Charusanti P."/>
            <person name="Shaw S."/>
            <person name="Blin K."/>
            <person name="Weber T."/>
        </authorList>
    </citation>
    <scope>NUCLEOTIDE SEQUENCE</scope>
    <source>
        <strain evidence="6">NBC_01432</strain>
    </source>
</reference>
<evidence type="ECO:0000256" key="3">
    <source>
        <dbReference type="ARBA" id="ARBA00022989"/>
    </source>
</evidence>
<keyword evidence="3" id="KW-1133">Transmembrane helix</keyword>
<feature type="compositionally biased region" description="Low complexity" evidence="5">
    <location>
        <begin position="153"/>
        <end position="167"/>
    </location>
</feature>
<evidence type="ECO:0000313" key="6">
    <source>
        <dbReference type="EMBL" id="WUX51116.1"/>
    </source>
</evidence>
<dbReference type="Pfam" id="PF01040">
    <property type="entry name" value="UbiA"/>
    <property type="match status" value="1"/>
</dbReference>
<dbReference type="PANTHER" id="PTHR42723:SF1">
    <property type="entry name" value="CHLOROPHYLL SYNTHASE, CHLOROPLASTIC"/>
    <property type="match status" value="1"/>
</dbReference>
<evidence type="ECO:0000256" key="5">
    <source>
        <dbReference type="SAM" id="MobiDB-lite"/>
    </source>
</evidence>
<comment type="subcellular location">
    <subcellularLocation>
        <location evidence="1">Membrane</location>
        <topology evidence="1">Multi-pass membrane protein</topology>
    </subcellularLocation>
</comment>
<accession>A0ABZ1ZXN3</accession>
<evidence type="ECO:0000256" key="4">
    <source>
        <dbReference type="ARBA" id="ARBA00023136"/>
    </source>
</evidence>
<feature type="compositionally biased region" description="Low complexity" evidence="5">
    <location>
        <begin position="185"/>
        <end position="203"/>
    </location>
</feature>
<dbReference type="CDD" id="cd13964">
    <property type="entry name" value="PT_UbiA_1"/>
    <property type="match status" value="1"/>
</dbReference>
<keyword evidence="4" id="KW-0472">Membrane</keyword>
<proteinExistence type="predicted"/>
<feature type="region of interest" description="Disordered" evidence="5">
    <location>
        <begin position="149"/>
        <end position="210"/>
    </location>
</feature>
<keyword evidence="7" id="KW-1185">Reference proteome</keyword>
<dbReference type="InterPro" id="IPR044878">
    <property type="entry name" value="UbiA_sf"/>
</dbReference>
<dbReference type="InterPro" id="IPR000537">
    <property type="entry name" value="UbiA_prenyltransferase"/>
</dbReference>
<dbReference type="PANTHER" id="PTHR42723">
    <property type="entry name" value="CHLOROPHYLL SYNTHASE"/>
    <property type="match status" value="1"/>
</dbReference>
<dbReference type="InterPro" id="IPR050475">
    <property type="entry name" value="Prenyltransferase_related"/>
</dbReference>
<dbReference type="NCBIfam" id="NF045897">
    <property type="entry name" value="SCO3242_trans"/>
    <property type="match status" value="1"/>
</dbReference>
<gene>
    <name evidence="6" type="ORF">OG442_05935</name>
</gene>
<evidence type="ECO:0000256" key="1">
    <source>
        <dbReference type="ARBA" id="ARBA00004141"/>
    </source>
</evidence>
<organism evidence="6 7">
    <name type="scientific">Streptomyces niveus</name>
    <name type="common">Streptomyces spheroides</name>
    <dbReference type="NCBI Taxonomy" id="193462"/>
    <lineage>
        <taxon>Bacteria</taxon>
        <taxon>Bacillati</taxon>
        <taxon>Actinomycetota</taxon>
        <taxon>Actinomycetes</taxon>
        <taxon>Kitasatosporales</taxon>
        <taxon>Streptomycetaceae</taxon>
        <taxon>Streptomyces</taxon>
    </lineage>
</organism>
<protein>
    <submittedName>
        <fullName evidence="6">UbiA family prenyltransferase</fullName>
    </submittedName>
</protein>
<evidence type="ECO:0000256" key="2">
    <source>
        <dbReference type="ARBA" id="ARBA00022692"/>
    </source>
</evidence>
<dbReference type="EMBL" id="CP109495">
    <property type="protein sequence ID" value="WUX51116.1"/>
    <property type="molecule type" value="Genomic_DNA"/>
</dbReference>
<dbReference type="Gene3D" id="1.10.357.140">
    <property type="entry name" value="UbiA prenyltransferase"/>
    <property type="match status" value="1"/>
</dbReference>
<keyword evidence="2" id="KW-0812">Transmembrane</keyword>
<evidence type="ECO:0000313" key="7">
    <source>
        <dbReference type="Proteomes" id="UP001432209"/>
    </source>
</evidence>
<dbReference type="Proteomes" id="UP001432209">
    <property type="component" value="Chromosome"/>
</dbReference>
<name>A0ABZ1ZXN3_STRNV</name>
<sequence>MRLRAWAELLRVSALFTVPGDALAGAASAGVRPNRGTALAVGASLCLYEAGMALNDWADRDEDAVERPHRPIPSGRITPKAALTAAGALTATGLFLASRAGRPTLALSTALAATVWAYDLRLKHTAAGPAAMGAARALDVLMGATATLSTSRRTGGTPPAGSAAGRSRTPSVVAPRDSAVSAPRGAATGDGWGSASAAGRGRTPTPLDTLASKLAGSAGWAGGPTEVYASRRAGPSAGPPGLPAWPARSGVPRGALLAAGLLGVHTLAVTTVSRREVYGGSVGAPVAALAVTGVLAGVVGRPRDPGVGAVVAGGLAAVYAGTAGRAFLHAALNPSPQLTQRAVGGGIRAMIPFQAALAARGGAPGIGLAVMGLVPLARKLAKRVSVT</sequence>